<feature type="region of interest" description="Disordered" evidence="1">
    <location>
        <begin position="90"/>
        <end position="122"/>
    </location>
</feature>
<evidence type="ECO:0000313" key="3">
    <source>
        <dbReference type="Proteomes" id="UP000029964"/>
    </source>
</evidence>
<comment type="caution">
    <text evidence="2">The sequence shown here is derived from an EMBL/GenBank/DDBJ whole genome shotgun (WGS) entry which is preliminary data.</text>
</comment>
<feature type="compositionally biased region" description="Basic and acidic residues" evidence="1">
    <location>
        <begin position="407"/>
        <end position="416"/>
    </location>
</feature>
<accession>A0A086SYR3</accession>
<feature type="region of interest" description="Disordered" evidence="1">
    <location>
        <begin position="398"/>
        <end position="424"/>
    </location>
</feature>
<proteinExistence type="predicted"/>
<sequence>MSGIPTGQEFCDQPLHDWLDGPVTAEELQWWKDMVEHQSGGPEPSALGPLLTGGQDYSIPAQVTEDTSSTDMMDDLIDYSAFDGVDALGQSSQDAQQSAPASEPSVPAPEPCLSDPDMTGGQDYMPARGIEGTSFTNQVNHALLNTDLYSTDGGDAPVTSTMGGHNFFLPAQGLEATQDPPIFANYPDLSLVQRALEAPVPVNYPAPANDSAPANYITPESSADSADEGHGVDQINTNTTNGRGSQPPWPVYTEVERTANYPNISVPLGLPAAHLASLEWVGAMVIYGGQAYRAGYRKAAAEFAMQSLECTENLDGTTTLSVFGFPLKRTADRKELGRARALFRRKAEEATRTSINNKSVDKEVAALAEGANRTWPGLLGGPGLREEVEAVVLEESTERAKLRRKQRREEQAAERAARRRRTVQ</sequence>
<feature type="region of interest" description="Disordered" evidence="1">
    <location>
        <begin position="219"/>
        <end position="248"/>
    </location>
</feature>
<dbReference type="AlphaFoldDB" id="A0A086SYR3"/>
<evidence type="ECO:0000256" key="1">
    <source>
        <dbReference type="SAM" id="MobiDB-lite"/>
    </source>
</evidence>
<feature type="compositionally biased region" description="Low complexity" evidence="1">
    <location>
        <begin position="90"/>
        <end position="105"/>
    </location>
</feature>
<reference evidence="3" key="1">
    <citation type="journal article" date="2014" name="Genome Announc.">
        <title>Genome sequence and annotation of Acremonium chrysogenum, producer of the beta-lactam antibiotic cephalosporin C.</title>
        <authorList>
            <person name="Terfehr D."/>
            <person name="Dahlmann T.A."/>
            <person name="Specht T."/>
            <person name="Zadra I."/>
            <person name="Kuernsteiner H."/>
            <person name="Kueck U."/>
        </authorList>
    </citation>
    <scope>NUCLEOTIDE SEQUENCE [LARGE SCALE GENOMIC DNA]</scope>
    <source>
        <strain evidence="3">ATCC 11550 / CBS 779.69 / DSM 880 / IAM 14645 / JCM 23072 / IMI 49137</strain>
    </source>
</reference>
<evidence type="ECO:0000313" key="2">
    <source>
        <dbReference type="EMBL" id="KFH42245.1"/>
    </source>
</evidence>
<protein>
    <submittedName>
        <fullName evidence="2">Uncharacterized protein</fullName>
    </submittedName>
</protein>
<feature type="region of interest" description="Disordered" evidence="1">
    <location>
        <begin position="37"/>
        <end position="56"/>
    </location>
</feature>
<name>A0A086SYR3_HAPC1</name>
<dbReference type="HOGENOM" id="CLU_647162_0_0_1"/>
<organism evidence="2 3">
    <name type="scientific">Hapsidospora chrysogenum (strain ATCC 11550 / CBS 779.69 / DSM 880 / IAM 14645 / JCM 23072 / IMI 49137)</name>
    <name type="common">Acremonium chrysogenum</name>
    <dbReference type="NCBI Taxonomy" id="857340"/>
    <lineage>
        <taxon>Eukaryota</taxon>
        <taxon>Fungi</taxon>
        <taxon>Dikarya</taxon>
        <taxon>Ascomycota</taxon>
        <taxon>Pezizomycotina</taxon>
        <taxon>Sordariomycetes</taxon>
        <taxon>Hypocreomycetidae</taxon>
        <taxon>Hypocreales</taxon>
        <taxon>Bionectriaceae</taxon>
        <taxon>Hapsidospora</taxon>
    </lineage>
</organism>
<gene>
    <name evidence="2" type="ORF">ACRE_070370</name>
</gene>
<dbReference type="Proteomes" id="UP000029964">
    <property type="component" value="Unassembled WGS sequence"/>
</dbReference>
<keyword evidence="3" id="KW-1185">Reference proteome</keyword>
<feature type="compositionally biased region" description="Polar residues" evidence="1">
    <location>
        <begin position="234"/>
        <end position="244"/>
    </location>
</feature>
<dbReference type="EMBL" id="JPKY01000100">
    <property type="protein sequence ID" value="KFH42245.1"/>
    <property type="molecule type" value="Genomic_DNA"/>
</dbReference>